<dbReference type="GO" id="GO:0016758">
    <property type="term" value="F:hexosyltransferase activity"/>
    <property type="evidence" value="ECO:0007669"/>
    <property type="project" value="TreeGrafter"/>
</dbReference>
<dbReference type="EMBL" id="QCYY01000665">
    <property type="protein sequence ID" value="ROT83588.1"/>
    <property type="molecule type" value="Genomic_DNA"/>
</dbReference>
<evidence type="ECO:0000256" key="1">
    <source>
        <dbReference type="ARBA" id="ARBA00009003"/>
    </source>
</evidence>
<gene>
    <name evidence="5" type="ORF">C7M84_023231</name>
</gene>
<comment type="caution">
    <text evidence="5">The sequence shown here is derived from an EMBL/GenBank/DDBJ whole genome shotgun (WGS) entry which is preliminary data.</text>
</comment>
<evidence type="ECO:0000313" key="6">
    <source>
        <dbReference type="Proteomes" id="UP000283509"/>
    </source>
</evidence>
<dbReference type="OrthoDB" id="409543at2759"/>
<dbReference type="GO" id="GO:0016020">
    <property type="term" value="C:membrane"/>
    <property type="evidence" value="ECO:0007669"/>
    <property type="project" value="GOC"/>
</dbReference>
<dbReference type="Gene3D" id="3.90.550.20">
    <property type="match status" value="1"/>
</dbReference>
<keyword evidence="3" id="KW-0472">Membrane</keyword>
<keyword evidence="6" id="KW-1185">Reference proteome</keyword>
<keyword evidence="3" id="KW-1133">Transmembrane helix</keyword>
<evidence type="ECO:0000256" key="2">
    <source>
        <dbReference type="ARBA" id="ARBA00022679"/>
    </source>
</evidence>
<dbReference type="PANTHER" id="PTHR12042">
    <property type="entry name" value="LACTOSYLCERAMIDE 4-ALPHA-GALACTOSYLTRANSFERASE ALPHA- 1,4-GALACTOSYLTRANSFERASE"/>
    <property type="match status" value="1"/>
</dbReference>
<dbReference type="STRING" id="6689.A0A3R7MJR6"/>
<feature type="domain" description="Alpha 1,4-glycosyltransferase" evidence="4">
    <location>
        <begin position="351"/>
        <end position="479"/>
    </location>
</feature>
<accession>A0A3R7MJR6</accession>
<dbReference type="AlphaFoldDB" id="A0A3R7MJR6"/>
<comment type="similarity">
    <text evidence="1">Belongs to the glycosyltransferase 32 family.</text>
</comment>
<evidence type="ECO:0000313" key="5">
    <source>
        <dbReference type="EMBL" id="ROT83588.1"/>
    </source>
</evidence>
<evidence type="ECO:0000259" key="4">
    <source>
        <dbReference type="Pfam" id="PF04572"/>
    </source>
</evidence>
<keyword evidence="3" id="KW-0812">Transmembrane</keyword>
<dbReference type="Pfam" id="PF04572">
    <property type="entry name" value="Gb3_synth"/>
    <property type="match status" value="1"/>
</dbReference>
<keyword evidence="5" id="KW-0328">Glycosyltransferase</keyword>
<evidence type="ECO:0000256" key="3">
    <source>
        <dbReference type="SAM" id="Phobius"/>
    </source>
</evidence>
<dbReference type="Proteomes" id="UP000283509">
    <property type="component" value="Unassembled WGS sequence"/>
</dbReference>
<dbReference type="PANTHER" id="PTHR12042:SF21">
    <property type="entry name" value="ALPHA1,4-GALACTOSYLTRANSFERASE 1-RELATED"/>
    <property type="match status" value="1"/>
</dbReference>
<dbReference type="GO" id="GO:0006688">
    <property type="term" value="P:glycosphingolipid biosynthetic process"/>
    <property type="evidence" value="ECO:0007669"/>
    <property type="project" value="TreeGrafter"/>
</dbReference>
<dbReference type="InterPro" id="IPR007652">
    <property type="entry name" value="A1-4-GlycosylTfrase_dom"/>
</dbReference>
<dbReference type="SUPFAM" id="SSF53448">
    <property type="entry name" value="Nucleotide-diphospho-sugar transferases"/>
    <property type="match status" value="1"/>
</dbReference>
<reference evidence="5 6" key="2">
    <citation type="submission" date="2019-01" db="EMBL/GenBank/DDBJ databases">
        <title>The decoding of complex shrimp genome reveals the adaptation for benthos swimmer, frequently molting mechanism and breeding impact on genome.</title>
        <authorList>
            <person name="Sun Y."/>
            <person name="Gao Y."/>
            <person name="Yu Y."/>
        </authorList>
    </citation>
    <scope>NUCLEOTIDE SEQUENCE [LARGE SCALE GENOMIC DNA]</scope>
    <source>
        <tissue evidence="5">Muscle</tissue>
    </source>
</reference>
<name>A0A3R7MJR6_PENVA</name>
<dbReference type="InterPro" id="IPR029044">
    <property type="entry name" value="Nucleotide-diphossugar_trans"/>
</dbReference>
<organism evidence="5 6">
    <name type="scientific">Penaeus vannamei</name>
    <name type="common">Whiteleg shrimp</name>
    <name type="synonym">Litopenaeus vannamei</name>
    <dbReference type="NCBI Taxonomy" id="6689"/>
    <lineage>
        <taxon>Eukaryota</taxon>
        <taxon>Metazoa</taxon>
        <taxon>Ecdysozoa</taxon>
        <taxon>Arthropoda</taxon>
        <taxon>Crustacea</taxon>
        <taxon>Multicrustacea</taxon>
        <taxon>Malacostraca</taxon>
        <taxon>Eumalacostraca</taxon>
        <taxon>Eucarida</taxon>
        <taxon>Decapoda</taxon>
        <taxon>Dendrobranchiata</taxon>
        <taxon>Penaeoidea</taxon>
        <taxon>Penaeidae</taxon>
        <taxon>Penaeus</taxon>
    </lineage>
</organism>
<dbReference type="InterPro" id="IPR051981">
    <property type="entry name" value="Glycosyltransf_32"/>
</dbReference>
<keyword evidence="2 5" id="KW-0808">Transferase</keyword>
<reference evidence="5 6" key="1">
    <citation type="submission" date="2018-04" db="EMBL/GenBank/DDBJ databases">
        <authorList>
            <person name="Zhang X."/>
            <person name="Yuan J."/>
            <person name="Li F."/>
            <person name="Xiang J."/>
        </authorList>
    </citation>
    <scope>NUCLEOTIDE SEQUENCE [LARGE SCALE GENOMIC DNA]</scope>
    <source>
        <tissue evidence="5">Muscle</tissue>
    </source>
</reference>
<protein>
    <submittedName>
        <fullName evidence="5">Lactosylceramide 4-alpha-galactosyltransferase</fullName>
    </submittedName>
</protein>
<feature type="transmembrane region" description="Helical" evidence="3">
    <location>
        <begin position="106"/>
        <end position="124"/>
    </location>
</feature>
<sequence length="487" mass="56258">MTTEPTPPPPFYLYPHPFSLIPFESTWYVSQESLATVHVCHPCHIVRRCHPAGVPIPFYPPLPLLLFLSSSLSLFFSSSPLLVLLFSQYSFSLLFLFLLSRWLGKPRCLVICLFLVLVAIVIMHKHKRVIIKIKNQYIYNDTEYYNAAEYEDEEYEDSNDVKPEVEIPVEWWQKELCRPDVLNLKPSTTYLRLPMLGSDIVPSQNDYNIFLGETACNPRPLYRAWCSVESYAHENPLAKVWFHTTSPVIDNGDGLITNLEEAYENLKVVGTDLTKIFNGTPCEKIFMAGKWAHNTPWPANNVSNLLRNVLLWLWGGLNSDTDCICVRNLTHIRNMVSYDEEGKVANNAIMHFDAGHQFAFELMAYLKKNFKIATWKVNGPGAATEVAKKLCKNKDLNEVYLHQCDSVELRPLREMQLLRWPLWKKFFHDDKGEHFSKNHPDAYIVHLYNKLSKKTPIKIGSKGIYDAIAKEHCPITYDAAKRRSYFF</sequence>
<feature type="transmembrane region" description="Helical" evidence="3">
    <location>
        <begin position="81"/>
        <end position="99"/>
    </location>
</feature>
<proteinExistence type="inferred from homology"/>